<dbReference type="InterPro" id="IPR021013">
    <property type="entry name" value="ATPase_Vma12"/>
</dbReference>
<keyword evidence="2 7" id="KW-0812">Transmembrane</keyword>
<name>A0A0D2Q915_HYPSF</name>
<sequence length="221" mass="24174">MSTTDVNISLEPHLLSTLRPVYPLLPQELARQLERYVAASPPATIPYQILLGLSQWTRTGEGQKALKSNDLDAQSYSMIALLAGTTTSPERKFGSYAPPKDPEEIEAQRAKERKAITALLNALLSIGCVGFAAWWAGGRTGWTPEWRALFALFAALVVAVAEAGLFMIWNFRASSSDAPRPKTRSARHKKVDPGQAPANPVPQVITDANEKTGPELLRLRK</sequence>
<dbReference type="Pfam" id="PF11712">
    <property type="entry name" value="Vma12"/>
    <property type="match status" value="1"/>
</dbReference>
<evidence type="ECO:0000256" key="3">
    <source>
        <dbReference type="ARBA" id="ARBA00022824"/>
    </source>
</evidence>
<evidence type="ECO:0000313" key="9">
    <source>
        <dbReference type="Proteomes" id="UP000054270"/>
    </source>
</evidence>
<dbReference type="GO" id="GO:0005789">
    <property type="term" value="C:endoplasmic reticulum membrane"/>
    <property type="evidence" value="ECO:0007669"/>
    <property type="project" value="UniProtKB-SubCell"/>
</dbReference>
<evidence type="ECO:0000256" key="1">
    <source>
        <dbReference type="ARBA" id="ARBA00004477"/>
    </source>
</evidence>
<dbReference type="EMBL" id="KN817522">
    <property type="protein sequence ID" value="KJA28155.1"/>
    <property type="molecule type" value="Genomic_DNA"/>
</dbReference>
<gene>
    <name evidence="8" type="ORF">HYPSUDRAFT_197677</name>
</gene>
<feature type="transmembrane region" description="Helical" evidence="7">
    <location>
        <begin position="148"/>
        <end position="171"/>
    </location>
</feature>
<keyword evidence="5 7" id="KW-0472">Membrane</keyword>
<evidence type="ECO:0000313" key="8">
    <source>
        <dbReference type="EMBL" id="KJA28155.1"/>
    </source>
</evidence>
<dbReference type="PANTHER" id="PTHR31394:SF1">
    <property type="entry name" value="TRANSMEMBRANE PROTEIN 199"/>
    <property type="match status" value="1"/>
</dbReference>
<feature type="transmembrane region" description="Helical" evidence="7">
    <location>
        <begin position="118"/>
        <end position="136"/>
    </location>
</feature>
<keyword evidence="4 7" id="KW-1133">Transmembrane helix</keyword>
<feature type="region of interest" description="Disordered" evidence="6">
    <location>
        <begin position="175"/>
        <end position="221"/>
    </location>
</feature>
<keyword evidence="9" id="KW-1185">Reference proteome</keyword>
<dbReference type="PANTHER" id="PTHR31394">
    <property type="entry name" value="TRANSMEMBRANE PROTEIN 199"/>
    <property type="match status" value="1"/>
</dbReference>
<evidence type="ECO:0000256" key="4">
    <source>
        <dbReference type="ARBA" id="ARBA00022989"/>
    </source>
</evidence>
<dbReference type="OrthoDB" id="3193718at2759"/>
<protein>
    <submittedName>
        <fullName evidence="8">Uncharacterized protein</fullName>
    </submittedName>
</protein>
<dbReference type="GO" id="GO:0070072">
    <property type="term" value="P:vacuolar proton-transporting V-type ATPase complex assembly"/>
    <property type="evidence" value="ECO:0007669"/>
    <property type="project" value="InterPro"/>
</dbReference>
<evidence type="ECO:0000256" key="7">
    <source>
        <dbReference type="SAM" id="Phobius"/>
    </source>
</evidence>
<organism evidence="8 9">
    <name type="scientific">Hypholoma sublateritium (strain FD-334 SS-4)</name>
    <dbReference type="NCBI Taxonomy" id="945553"/>
    <lineage>
        <taxon>Eukaryota</taxon>
        <taxon>Fungi</taxon>
        <taxon>Dikarya</taxon>
        <taxon>Basidiomycota</taxon>
        <taxon>Agaricomycotina</taxon>
        <taxon>Agaricomycetes</taxon>
        <taxon>Agaricomycetidae</taxon>
        <taxon>Agaricales</taxon>
        <taxon>Agaricineae</taxon>
        <taxon>Strophariaceae</taxon>
        <taxon>Hypholoma</taxon>
    </lineage>
</organism>
<evidence type="ECO:0000256" key="2">
    <source>
        <dbReference type="ARBA" id="ARBA00022692"/>
    </source>
</evidence>
<evidence type="ECO:0000256" key="6">
    <source>
        <dbReference type="SAM" id="MobiDB-lite"/>
    </source>
</evidence>
<dbReference type="AlphaFoldDB" id="A0A0D2Q915"/>
<dbReference type="Proteomes" id="UP000054270">
    <property type="component" value="Unassembled WGS sequence"/>
</dbReference>
<dbReference type="OMA" id="WWASQHA"/>
<accession>A0A0D2Q915</accession>
<reference evidence="9" key="1">
    <citation type="submission" date="2014-04" db="EMBL/GenBank/DDBJ databases">
        <title>Evolutionary Origins and Diversification of the Mycorrhizal Mutualists.</title>
        <authorList>
            <consortium name="DOE Joint Genome Institute"/>
            <consortium name="Mycorrhizal Genomics Consortium"/>
            <person name="Kohler A."/>
            <person name="Kuo A."/>
            <person name="Nagy L.G."/>
            <person name="Floudas D."/>
            <person name="Copeland A."/>
            <person name="Barry K.W."/>
            <person name="Cichocki N."/>
            <person name="Veneault-Fourrey C."/>
            <person name="LaButti K."/>
            <person name="Lindquist E.A."/>
            <person name="Lipzen A."/>
            <person name="Lundell T."/>
            <person name="Morin E."/>
            <person name="Murat C."/>
            <person name="Riley R."/>
            <person name="Ohm R."/>
            <person name="Sun H."/>
            <person name="Tunlid A."/>
            <person name="Henrissat B."/>
            <person name="Grigoriev I.V."/>
            <person name="Hibbett D.S."/>
            <person name="Martin F."/>
        </authorList>
    </citation>
    <scope>NUCLEOTIDE SEQUENCE [LARGE SCALE GENOMIC DNA]</scope>
    <source>
        <strain evidence="9">FD-334 SS-4</strain>
    </source>
</reference>
<proteinExistence type="predicted"/>
<keyword evidence="3" id="KW-0256">Endoplasmic reticulum</keyword>
<comment type="subcellular location">
    <subcellularLocation>
        <location evidence="1">Endoplasmic reticulum membrane</location>
        <topology evidence="1">Multi-pass membrane protein</topology>
    </subcellularLocation>
</comment>
<evidence type="ECO:0000256" key="5">
    <source>
        <dbReference type="ARBA" id="ARBA00023136"/>
    </source>
</evidence>
<feature type="compositionally biased region" description="Basic residues" evidence="6">
    <location>
        <begin position="181"/>
        <end position="190"/>
    </location>
</feature>